<dbReference type="Gene3D" id="3.20.180.10">
    <property type="entry name" value="PNP-oxidase-like"/>
    <property type="match status" value="1"/>
</dbReference>
<reference evidence="1 2" key="1">
    <citation type="submission" date="2016-06" db="EMBL/GenBank/DDBJ databases">
        <authorList>
            <person name="Kjaerup R.B."/>
            <person name="Dalgaard T.S."/>
            <person name="Juul-Madsen H.R."/>
        </authorList>
    </citation>
    <scope>NUCLEOTIDE SEQUENCE [LARGE SCALE GENOMIC DNA]</scope>
    <source>
        <strain evidence="1 2">DSM 45626</strain>
    </source>
</reference>
<dbReference type="SUPFAM" id="SSF50475">
    <property type="entry name" value="FMN-binding split barrel"/>
    <property type="match status" value="1"/>
</dbReference>
<gene>
    <name evidence="1" type="ORF">GA0070558_109104</name>
</gene>
<accession>A0A1C4VJW8</accession>
<name>A0A1C4VJW8_9ACTN</name>
<dbReference type="AlphaFoldDB" id="A0A1C4VJW8"/>
<evidence type="ECO:0008006" key="3">
    <source>
        <dbReference type="Google" id="ProtNLM"/>
    </source>
</evidence>
<dbReference type="InterPro" id="IPR037119">
    <property type="entry name" value="Haem_oxidase_HugZ-like_sf"/>
</dbReference>
<evidence type="ECO:0000313" key="1">
    <source>
        <dbReference type="EMBL" id="SCE84101.1"/>
    </source>
</evidence>
<dbReference type="EMBL" id="FMCW01000009">
    <property type="protein sequence ID" value="SCE84101.1"/>
    <property type="molecule type" value="Genomic_DNA"/>
</dbReference>
<evidence type="ECO:0000313" key="2">
    <source>
        <dbReference type="Proteomes" id="UP000199375"/>
    </source>
</evidence>
<sequence length="256" mass="27652">MRPSPALRPTPAETVRTLVAGRLPALVHLAQRPGPYHVRHATDADGRVLLLVGVHSDLAAALPRGAGADVAVALDVLDLPPAAGAPSLGRAWVSGWAAALHGDEARQATLDFAEVDPTGDLLDVGTRFRLYRFEVAEARLERPDGLLRIDPVAYAEAEPDPLHPVEPELLTELAVHHGREMAAYVRRQLGLVESGPDGPPRVVRVDRYGLLVSLGRPGARRRARLAFPRPVADHRELARLLHPMLCQHPRSAAPRG</sequence>
<organism evidence="1 2">
    <name type="scientific">Micromonospora haikouensis</name>
    <dbReference type="NCBI Taxonomy" id="686309"/>
    <lineage>
        <taxon>Bacteria</taxon>
        <taxon>Bacillati</taxon>
        <taxon>Actinomycetota</taxon>
        <taxon>Actinomycetes</taxon>
        <taxon>Micromonosporales</taxon>
        <taxon>Micromonosporaceae</taxon>
        <taxon>Micromonospora</taxon>
    </lineage>
</organism>
<dbReference type="Proteomes" id="UP000199375">
    <property type="component" value="Unassembled WGS sequence"/>
</dbReference>
<protein>
    <recommendedName>
        <fullName evidence="3">DUF2470 domain-containing protein</fullName>
    </recommendedName>
</protein>
<proteinExistence type="predicted"/>